<keyword evidence="3" id="KW-1185">Reference proteome</keyword>
<dbReference type="AlphaFoldDB" id="A0A183GH54"/>
<evidence type="ECO:0000313" key="2">
    <source>
        <dbReference type="EMBL" id="VDP28716.1"/>
    </source>
</evidence>
<feature type="signal peptide" evidence="1">
    <location>
        <begin position="1"/>
        <end position="21"/>
    </location>
</feature>
<proteinExistence type="predicted"/>
<evidence type="ECO:0000313" key="4">
    <source>
        <dbReference type="WBParaSite" id="HPBE_0002187301-mRNA-1"/>
    </source>
</evidence>
<reference evidence="2 3" key="1">
    <citation type="submission" date="2018-11" db="EMBL/GenBank/DDBJ databases">
        <authorList>
            <consortium name="Pathogen Informatics"/>
        </authorList>
    </citation>
    <scope>NUCLEOTIDE SEQUENCE [LARGE SCALE GENOMIC DNA]</scope>
</reference>
<organism evidence="3 4">
    <name type="scientific">Heligmosomoides polygyrus</name>
    <name type="common">Parasitic roundworm</name>
    <dbReference type="NCBI Taxonomy" id="6339"/>
    <lineage>
        <taxon>Eukaryota</taxon>
        <taxon>Metazoa</taxon>
        <taxon>Ecdysozoa</taxon>
        <taxon>Nematoda</taxon>
        <taxon>Chromadorea</taxon>
        <taxon>Rhabditida</taxon>
        <taxon>Rhabditina</taxon>
        <taxon>Rhabditomorpha</taxon>
        <taxon>Strongyloidea</taxon>
        <taxon>Heligmosomidae</taxon>
        <taxon>Heligmosomoides</taxon>
    </lineage>
</organism>
<dbReference type="WBParaSite" id="HPBE_0002187301-mRNA-1">
    <property type="protein sequence ID" value="HPBE_0002187301-mRNA-1"/>
    <property type="gene ID" value="HPBE_0002187301"/>
</dbReference>
<name>A0A183GH54_HELPZ</name>
<keyword evidence="1" id="KW-0732">Signal</keyword>
<evidence type="ECO:0000256" key="1">
    <source>
        <dbReference type="SAM" id="SignalP"/>
    </source>
</evidence>
<reference evidence="4" key="2">
    <citation type="submission" date="2019-09" db="UniProtKB">
        <authorList>
            <consortium name="WormBaseParasite"/>
        </authorList>
    </citation>
    <scope>IDENTIFICATION</scope>
</reference>
<accession>A0A3P8GCX9</accession>
<dbReference type="EMBL" id="UZAH01033417">
    <property type="protein sequence ID" value="VDP28716.1"/>
    <property type="molecule type" value="Genomic_DNA"/>
</dbReference>
<accession>A0A183GH54</accession>
<feature type="chain" id="PRO_5044552064" evidence="1">
    <location>
        <begin position="22"/>
        <end position="80"/>
    </location>
</feature>
<dbReference type="Proteomes" id="UP000050761">
    <property type="component" value="Unassembled WGS sequence"/>
</dbReference>
<sequence length="80" mass="8621">MSLLGLVSVVLLSSCPQWTAAYKIGLFVPAMANSQVLFNSRVAETLATAGHDVTMIMISTYDDANSKDVEIMKEVTSKPL</sequence>
<evidence type="ECO:0000313" key="3">
    <source>
        <dbReference type="Proteomes" id="UP000050761"/>
    </source>
</evidence>
<dbReference type="OrthoDB" id="5860458at2759"/>
<gene>
    <name evidence="2" type="ORF">HPBE_LOCUS21872</name>
</gene>
<protein>
    <submittedName>
        <fullName evidence="4">Glucuronosyltransferase</fullName>
    </submittedName>
</protein>